<protein>
    <recommendedName>
        <fullName evidence="4">6-carboxy-5,6,7,8-tetrahydropterin synthase</fullName>
        <ecNumber evidence="3">4.1.2.50</ecNumber>
    </recommendedName>
    <alternativeName>
        <fullName evidence="5">Queuosine biosynthesis protein QueD</fullName>
    </alternativeName>
</protein>
<accession>N1W594</accession>
<dbReference type="InterPro" id="IPR007115">
    <property type="entry name" value="6-PTP_synth/QueD"/>
</dbReference>
<name>N1W594_9LEPT</name>
<dbReference type="Proteomes" id="UP000012227">
    <property type="component" value="Unassembled WGS sequence"/>
</dbReference>
<comment type="catalytic activity">
    <reaction evidence="6">
        <text>7,8-dihydroneopterin 3'-triphosphate + H2O = 6-carboxy-5,6,7,8-tetrahydropterin + triphosphate + acetaldehyde + 2 H(+)</text>
        <dbReference type="Rhea" id="RHEA:27966"/>
        <dbReference type="ChEBI" id="CHEBI:15343"/>
        <dbReference type="ChEBI" id="CHEBI:15377"/>
        <dbReference type="ChEBI" id="CHEBI:15378"/>
        <dbReference type="ChEBI" id="CHEBI:18036"/>
        <dbReference type="ChEBI" id="CHEBI:58462"/>
        <dbReference type="ChEBI" id="CHEBI:61032"/>
        <dbReference type="EC" id="4.1.2.50"/>
    </reaction>
</comment>
<comment type="caution">
    <text evidence="7">The sequence shown here is derived from an EMBL/GenBank/DDBJ whole genome shotgun (WGS) entry which is preliminary data.</text>
</comment>
<evidence type="ECO:0000256" key="3">
    <source>
        <dbReference type="ARBA" id="ARBA00012982"/>
    </source>
</evidence>
<dbReference type="UniPathway" id="UPA00391"/>
<evidence type="ECO:0000256" key="1">
    <source>
        <dbReference type="ARBA" id="ARBA00005061"/>
    </source>
</evidence>
<gene>
    <name evidence="7" type="ORF">LEP1GSC199_2918</name>
</gene>
<evidence type="ECO:0000313" key="7">
    <source>
        <dbReference type="EMBL" id="EMY68417.1"/>
    </source>
</evidence>
<dbReference type="InterPro" id="IPR038418">
    <property type="entry name" value="6-PTP_synth/QueD_sf"/>
</dbReference>
<comment type="similarity">
    <text evidence="2">Belongs to the PTPS family. QueD subfamily.</text>
</comment>
<dbReference type="STRING" id="1218591.LEP1GSC199_2918"/>
<evidence type="ECO:0000313" key="8">
    <source>
        <dbReference type="Proteomes" id="UP000012227"/>
    </source>
</evidence>
<evidence type="ECO:0000256" key="5">
    <source>
        <dbReference type="ARBA" id="ARBA00031449"/>
    </source>
</evidence>
<dbReference type="PANTHER" id="PTHR12589">
    <property type="entry name" value="PYRUVOYL TETRAHYDROBIOPTERIN SYNTHASE"/>
    <property type="match status" value="1"/>
</dbReference>
<dbReference type="EC" id="4.1.2.50" evidence="3"/>
<proteinExistence type="inferred from homology"/>
<comment type="pathway">
    <text evidence="1">Purine metabolism; 7-cyano-7-deazaguanine biosynthesis.</text>
</comment>
<dbReference type="Pfam" id="PF01242">
    <property type="entry name" value="PTPS"/>
    <property type="match status" value="1"/>
</dbReference>
<dbReference type="GO" id="GO:0070497">
    <property type="term" value="F:6-carboxytetrahydropterin synthase activity"/>
    <property type="evidence" value="ECO:0007669"/>
    <property type="project" value="UniProtKB-EC"/>
</dbReference>
<dbReference type="Gene3D" id="3.30.479.10">
    <property type="entry name" value="6-pyruvoyl tetrahydropterin synthase/QueD"/>
    <property type="match status" value="1"/>
</dbReference>
<reference evidence="7 8" key="1">
    <citation type="submission" date="2013-03" db="EMBL/GenBank/DDBJ databases">
        <authorList>
            <person name="Harkins D.M."/>
            <person name="Durkin A.S."/>
            <person name="Brinkac L.M."/>
            <person name="Haft D.H."/>
            <person name="Selengut J.D."/>
            <person name="Sanka R."/>
            <person name="DePew J."/>
            <person name="Purushe J."/>
            <person name="Galloway R.L."/>
            <person name="Vinetz J.M."/>
            <person name="Sutton G.G."/>
            <person name="Nierman W.C."/>
            <person name="Fouts D.E."/>
        </authorList>
    </citation>
    <scope>NUCLEOTIDE SEQUENCE [LARGE SCALE GENOMIC DNA]</scope>
    <source>
        <strain evidence="7 8">Waz Holland</strain>
    </source>
</reference>
<dbReference type="PANTHER" id="PTHR12589:SF8">
    <property type="entry name" value="6-CARBOXY-5,6,7,8-TETRAHYDROPTERIN SYNTHASE"/>
    <property type="match status" value="1"/>
</dbReference>
<evidence type="ECO:0000256" key="4">
    <source>
        <dbReference type="ARBA" id="ARBA00018141"/>
    </source>
</evidence>
<evidence type="ECO:0000256" key="2">
    <source>
        <dbReference type="ARBA" id="ARBA00008900"/>
    </source>
</evidence>
<dbReference type="EMBL" id="AOGY02000070">
    <property type="protein sequence ID" value="EMY68417.1"/>
    <property type="molecule type" value="Genomic_DNA"/>
</dbReference>
<organism evidence="7 8">
    <name type="scientific">Leptospira vanthielii serovar Holland str. Waz Holland = ATCC 700522</name>
    <dbReference type="NCBI Taxonomy" id="1218591"/>
    <lineage>
        <taxon>Bacteria</taxon>
        <taxon>Pseudomonadati</taxon>
        <taxon>Spirochaetota</taxon>
        <taxon>Spirochaetia</taxon>
        <taxon>Leptospirales</taxon>
        <taxon>Leptospiraceae</taxon>
        <taxon>Leptospira</taxon>
    </lineage>
</organism>
<dbReference type="AlphaFoldDB" id="N1W594"/>
<sequence>MDYALFVNGMFTQENGKFYVRIEGRFESAHFLYQYFADGSDEPIHGHSWKVEVFLEGNTNIRPDGISYDFLTARTKLMELVHSIDHILINDHPDFKGINPTSENVARWFYFGLKEGVKSSEGRIRRIVIHEGPENLAFFEP</sequence>
<evidence type="ECO:0000256" key="6">
    <source>
        <dbReference type="ARBA" id="ARBA00048807"/>
    </source>
</evidence>
<dbReference type="SUPFAM" id="SSF55620">
    <property type="entry name" value="Tetrahydrobiopterin biosynthesis enzymes-like"/>
    <property type="match status" value="1"/>
</dbReference>